<evidence type="ECO:0000313" key="3">
    <source>
        <dbReference type="EMBL" id="SHM42534.1"/>
    </source>
</evidence>
<dbReference type="InterPro" id="IPR036754">
    <property type="entry name" value="YbaK/aa-tRNA-synt-asso_dom_sf"/>
</dbReference>
<evidence type="ECO:0000259" key="2">
    <source>
        <dbReference type="Pfam" id="PF04073"/>
    </source>
</evidence>
<dbReference type="STRING" id="1419482.SAMN05444266_10842"/>
<dbReference type="PANTHER" id="PTHR31423:SF3">
    <property type="entry name" value="PROLYL-TRNA SYNTHETASE ASSOCIATED DOMAIN-CONTAINING PROTEIN 1-RELATED"/>
    <property type="match status" value="1"/>
</dbReference>
<dbReference type="AlphaFoldDB" id="A0A1M7INZ8"/>
<name>A0A1M7INZ8_9BACT</name>
<dbReference type="InterPro" id="IPR007214">
    <property type="entry name" value="YbaK/aa-tRNA-synth-assoc-dom"/>
</dbReference>
<protein>
    <submittedName>
        <fullName evidence="3">Ala-tRNA(Pro) deacylase</fullName>
    </submittedName>
</protein>
<dbReference type="SUPFAM" id="SSF55826">
    <property type="entry name" value="YbaK/ProRS associated domain"/>
    <property type="match status" value="1"/>
</dbReference>
<dbReference type="Proteomes" id="UP000184420">
    <property type="component" value="Unassembled WGS sequence"/>
</dbReference>
<dbReference type="Pfam" id="PF04073">
    <property type="entry name" value="tRNA_edit"/>
    <property type="match status" value="1"/>
</dbReference>
<dbReference type="GO" id="GO:0002161">
    <property type="term" value="F:aminoacyl-tRNA deacylase activity"/>
    <property type="evidence" value="ECO:0007669"/>
    <property type="project" value="InterPro"/>
</dbReference>
<proteinExistence type="inferred from homology"/>
<comment type="similarity">
    <text evidence="1">Belongs to the PRORSD1 family.</text>
</comment>
<dbReference type="OrthoDB" id="9798587at2"/>
<reference evidence="3 4" key="1">
    <citation type="submission" date="2016-11" db="EMBL/GenBank/DDBJ databases">
        <authorList>
            <person name="Jaros S."/>
            <person name="Januszkiewicz K."/>
            <person name="Wedrychowicz H."/>
        </authorList>
    </citation>
    <scope>NUCLEOTIDE SEQUENCE [LARGE SCALE GENOMIC DNA]</scope>
    <source>
        <strain evidence="3 4">DSM 27406</strain>
    </source>
</reference>
<feature type="domain" description="YbaK/aminoacyl-tRNA synthetase-associated" evidence="2">
    <location>
        <begin position="40"/>
        <end position="160"/>
    </location>
</feature>
<evidence type="ECO:0000256" key="1">
    <source>
        <dbReference type="ARBA" id="ARBA00010201"/>
    </source>
</evidence>
<keyword evidence="4" id="KW-1185">Reference proteome</keyword>
<dbReference type="Gene3D" id="3.90.960.10">
    <property type="entry name" value="YbaK/aminoacyl-tRNA synthetase-associated domain"/>
    <property type="match status" value="1"/>
</dbReference>
<dbReference type="PANTHER" id="PTHR31423">
    <property type="entry name" value="YBAK DOMAIN-CONTAINING PROTEIN"/>
    <property type="match status" value="1"/>
</dbReference>
<accession>A0A1M7INZ8</accession>
<gene>
    <name evidence="3" type="ORF">SAMN05444266_10842</name>
</gene>
<organism evidence="3 4">
    <name type="scientific">Chitinophaga jiangningensis</name>
    <dbReference type="NCBI Taxonomy" id="1419482"/>
    <lineage>
        <taxon>Bacteria</taxon>
        <taxon>Pseudomonadati</taxon>
        <taxon>Bacteroidota</taxon>
        <taxon>Chitinophagia</taxon>
        <taxon>Chitinophagales</taxon>
        <taxon>Chitinophagaceae</taxon>
        <taxon>Chitinophaga</taxon>
    </lineage>
</organism>
<dbReference type="EMBL" id="FRBL01000008">
    <property type="protein sequence ID" value="SHM42534.1"/>
    <property type="molecule type" value="Genomic_DNA"/>
</dbReference>
<dbReference type="InterPro" id="IPR040285">
    <property type="entry name" value="ProX/PRXD1"/>
</dbReference>
<evidence type="ECO:0000313" key="4">
    <source>
        <dbReference type="Proteomes" id="UP000184420"/>
    </source>
</evidence>
<dbReference type="RefSeq" id="WP_073084843.1">
    <property type="nucleotide sequence ID" value="NZ_FRBL01000008.1"/>
</dbReference>
<sequence>MIYVSEATANAPQEFKTPLQEMVYALLKEKAVPFDRVDCEPAITMEDCTRIDERLQMKTVKTLFLCNRQQTRFYLAVTTADKPFVTKDFSAALGVSRVSFAPVALLNSMLGTAVGAATVFGLLLDKEHQIQLVIDEDVLQETWYGCSDGTTTSYLKLPMEWVMKEFIPGTGHVPQLVRL</sequence>